<dbReference type="InterPro" id="IPR036477">
    <property type="entry name" value="Formyl_transf_N_sf"/>
</dbReference>
<keyword evidence="3" id="KW-0648">Protein biosynthesis</keyword>
<evidence type="ECO:0000313" key="6">
    <source>
        <dbReference type="EMBL" id="RYC73907.1"/>
    </source>
</evidence>
<evidence type="ECO:0000256" key="2">
    <source>
        <dbReference type="ARBA" id="ARBA00022679"/>
    </source>
</evidence>
<comment type="similarity">
    <text evidence="1">Belongs to the Fmt family.</text>
</comment>
<sequence>MTKIIFFGNGPLADIAKSLIEQHPDFQIIFHAKTKQDLEKVKTLKASDPAIFGILASFGVLIKADVLDLFEPYGILNIHPSLLPAYRGASPIESAILNGDQDFSVSIMKLVKAMDAGPIYYQETLTSDQFSPQPSKSEIYTKLSTHATNWLLSHLNNLPTPVPQDDQSATYTTKFDTSMSTLDPQKPASNLLNQIRAFQGFPKSKLMLGNQECIILEAHLDTNSPEDQHAKIKVACKDQNLIIDRLQPAGRKPMDATSFYNGYLKK</sequence>
<evidence type="ECO:0000259" key="5">
    <source>
        <dbReference type="Pfam" id="PF02911"/>
    </source>
</evidence>
<evidence type="ECO:0000256" key="1">
    <source>
        <dbReference type="ARBA" id="ARBA00010699"/>
    </source>
</evidence>
<gene>
    <name evidence="6" type="primary">fmt</name>
    <name evidence="6" type="ORF">G3KMM_00135</name>
</gene>
<dbReference type="PANTHER" id="PTHR11138:SF5">
    <property type="entry name" value="METHIONYL-TRNA FORMYLTRANSFERASE, MITOCHONDRIAL"/>
    <property type="match status" value="1"/>
</dbReference>
<accession>A0ABY0FKI0</accession>
<dbReference type="InterPro" id="IPR002376">
    <property type="entry name" value="Formyl_transf_N"/>
</dbReference>
<dbReference type="SUPFAM" id="SSF53328">
    <property type="entry name" value="Formyltransferase"/>
    <property type="match status" value="1"/>
</dbReference>
<organism evidence="6 7">
    <name type="scientific">Candidatus Nanosyncoccus nanoralicus</name>
    <dbReference type="NCBI Taxonomy" id="2171996"/>
    <lineage>
        <taxon>Bacteria</taxon>
        <taxon>Candidatus Saccharimonadota</taxon>
        <taxon>Candidatus Nanosyncoccalia</taxon>
        <taxon>Candidatus Nanosyncoccales</taxon>
        <taxon>Candidatus Nanosyncoccaceae</taxon>
        <taxon>Candidatus Nanosyncoccus</taxon>
    </lineage>
</organism>
<dbReference type="InterPro" id="IPR011034">
    <property type="entry name" value="Formyl_transferase-like_C_sf"/>
</dbReference>
<keyword evidence="7" id="KW-1185">Reference proteome</keyword>
<evidence type="ECO:0000256" key="3">
    <source>
        <dbReference type="ARBA" id="ARBA00022917"/>
    </source>
</evidence>
<proteinExistence type="inferred from homology"/>
<keyword evidence="2 6" id="KW-0808">Transferase</keyword>
<dbReference type="Gene3D" id="3.40.50.12230">
    <property type="match status" value="1"/>
</dbReference>
<dbReference type="InterPro" id="IPR005793">
    <property type="entry name" value="Formyl_trans_C"/>
</dbReference>
<reference evidence="6 7" key="2">
    <citation type="journal article" date="2020" name="Cell Rep.">
        <title>Acquisition and Adaptation of Ultra-small Parasitic Reduced Genome Bacteria to Mammalian Hosts.</title>
        <authorList>
            <person name="McLean J.S."/>
            <person name="Bor B."/>
            <person name="Kerns K.A."/>
            <person name="Liu Q."/>
            <person name="To T.T."/>
            <person name="Solden L."/>
            <person name="Hendrickson E.L."/>
            <person name="Wrighton K."/>
            <person name="Shi W."/>
            <person name="He X."/>
        </authorList>
    </citation>
    <scope>NUCLEOTIDE SEQUENCE [LARGE SCALE GENOMIC DNA]</scope>
    <source>
        <strain evidence="6 7">TM7_KMM_G3_1_HOT_351</strain>
    </source>
</reference>
<evidence type="ECO:0000313" key="7">
    <source>
        <dbReference type="Proteomes" id="UP001191004"/>
    </source>
</evidence>
<dbReference type="InterPro" id="IPR044135">
    <property type="entry name" value="Met-tRNA-FMT_C"/>
</dbReference>
<evidence type="ECO:0000259" key="4">
    <source>
        <dbReference type="Pfam" id="PF00551"/>
    </source>
</evidence>
<dbReference type="Pfam" id="PF00551">
    <property type="entry name" value="Formyl_trans_N"/>
    <property type="match status" value="1"/>
</dbReference>
<dbReference type="SUPFAM" id="SSF50486">
    <property type="entry name" value="FMT C-terminal domain-like"/>
    <property type="match status" value="1"/>
</dbReference>
<dbReference type="RefSeq" id="WP_129604088.1">
    <property type="nucleotide sequence ID" value="NZ_PRLL01000002.1"/>
</dbReference>
<reference evidence="6 7" key="1">
    <citation type="journal article" date="2018" name="bioRxiv">
        <title>Evidence of independent acquisition and adaption of ultra-small bacteria to human hosts across the highly diverse yet reduced genomes of the phylum Saccharibacteria.</title>
        <authorList>
            <person name="McLean J.S."/>
            <person name="Bor B."/>
            <person name="To T.T."/>
            <person name="Liu Q."/>
            <person name="Kearns K.A."/>
            <person name="Solden L.M."/>
            <person name="Wrighton K.C."/>
            <person name="He X."/>
            <person name="Shi W."/>
        </authorList>
    </citation>
    <scope>NUCLEOTIDE SEQUENCE [LARGE SCALE GENOMIC DNA]</scope>
    <source>
        <strain evidence="6 7">TM7_KMM_G3_1_HOT_351</strain>
    </source>
</reference>
<dbReference type="Pfam" id="PF02911">
    <property type="entry name" value="Formyl_trans_C"/>
    <property type="match status" value="1"/>
</dbReference>
<feature type="domain" description="Formyl transferase C-terminal" evidence="5">
    <location>
        <begin position="180"/>
        <end position="263"/>
    </location>
</feature>
<dbReference type="CDD" id="cd08704">
    <property type="entry name" value="Met_tRNA_FMT_C"/>
    <property type="match status" value="1"/>
</dbReference>
<name>A0ABY0FKI0_9BACT</name>
<protein>
    <submittedName>
        <fullName evidence="6">Methionyl-tRNA formyltransferase</fullName>
        <ecNumber evidence="6">2.1.2.9</ecNumber>
    </submittedName>
</protein>
<feature type="domain" description="Formyl transferase N-terminal" evidence="4">
    <location>
        <begin position="13"/>
        <end position="153"/>
    </location>
</feature>
<dbReference type="PANTHER" id="PTHR11138">
    <property type="entry name" value="METHIONYL-TRNA FORMYLTRANSFERASE"/>
    <property type="match status" value="1"/>
</dbReference>
<dbReference type="Proteomes" id="UP001191004">
    <property type="component" value="Unassembled WGS sequence"/>
</dbReference>
<dbReference type="EMBL" id="PRLL01000002">
    <property type="protein sequence ID" value="RYC73907.1"/>
    <property type="molecule type" value="Genomic_DNA"/>
</dbReference>
<comment type="caution">
    <text evidence="6">The sequence shown here is derived from an EMBL/GenBank/DDBJ whole genome shotgun (WGS) entry which is preliminary data.</text>
</comment>
<dbReference type="EC" id="2.1.2.9" evidence="6"/>
<dbReference type="GO" id="GO:0004479">
    <property type="term" value="F:methionyl-tRNA formyltransferase activity"/>
    <property type="evidence" value="ECO:0007669"/>
    <property type="project" value="UniProtKB-EC"/>
</dbReference>